<dbReference type="GO" id="GO:0032259">
    <property type="term" value="P:methylation"/>
    <property type="evidence" value="ECO:0007669"/>
    <property type="project" value="UniProtKB-KW"/>
</dbReference>
<keyword evidence="2" id="KW-0808">Transferase</keyword>
<evidence type="ECO:0000256" key="1">
    <source>
        <dbReference type="SAM" id="MobiDB-lite"/>
    </source>
</evidence>
<comment type="caution">
    <text evidence="2">The sequence shown here is derived from an EMBL/GenBank/DDBJ whole genome shotgun (WGS) entry which is preliminary data.</text>
</comment>
<dbReference type="EC" id="2.1.1.163" evidence="2"/>
<organism evidence="2 3">
    <name type="scientific">Paenibacillus allorhizosphaerae</name>
    <dbReference type="NCBI Taxonomy" id="2849866"/>
    <lineage>
        <taxon>Bacteria</taxon>
        <taxon>Bacillati</taxon>
        <taxon>Bacillota</taxon>
        <taxon>Bacilli</taxon>
        <taxon>Bacillales</taxon>
        <taxon>Paenibacillaceae</taxon>
        <taxon>Paenibacillus</taxon>
    </lineage>
</organism>
<gene>
    <name evidence="2" type="primary">COQ5_13</name>
    <name evidence="2" type="ORF">PAECIP111802_05105</name>
</gene>
<dbReference type="EMBL" id="CAJVCE010000017">
    <property type="protein sequence ID" value="CAG7651975.1"/>
    <property type="molecule type" value="Genomic_DNA"/>
</dbReference>
<evidence type="ECO:0000313" key="2">
    <source>
        <dbReference type="EMBL" id="CAG7651975.1"/>
    </source>
</evidence>
<protein>
    <submittedName>
        <fullName evidence="2">2-methoxy-6-polyprenyl-1,4-benzoquinol methylase, mitochondrial</fullName>
        <ecNumber evidence="2">2.1.1.163</ecNumber>
    </submittedName>
</protein>
<dbReference type="Pfam" id="PF01209">
    <property type="entry name" value="Ubie_methyltran"/>
    <property type="match status" value="1"/>
</dbReference>
<evidence type="ECO:0000313" key="3">
    <source>
        <dbReference type="Proteomes" id="UP000730618"/>
    </source>
</evidence>
<dbReference type="PANTHER" id="PTHR43591">
    <property type="entry name" value="METHYLTRANSFERASE"/>
    <property type="match status" value="1"/>
</dbReference>
<feature type="compositionally biased region" description="Basic and acidic residues" evidence="1">
    <location>
        <begin position="1"/>
        <end position="14"/>
    </location>
</feature>
<dbReference type="PANTHER" id="PTHR43591:SF24">
    <property type="entry name" value="2-METHOXY-6-POLYPRENYL-1,4-BENZOQUINOL METHYLASE, MITOCHONDRIAL"/>
    <property type="match status" value="1"/>
</dbReference>
<accession>A0ABN7TU73</accession>
<feature type="region of interest" description="Disordered" evidence="1">
    <location>
        <begin position="1"/>
        <end position="22"/>
    </location>
</feature>
<reference evidence="2 3" key="1">
    <citation type="submission" date="2021-06" db="EMBL/GenBank/DDBJ databases">
        <authorList>
            <person name="Criscuolo A."/>
        </authorList>
    </citation>
    <scope>NUCLEOTIDE SEQUENCE [LARGE SCALE GENOMIC DNA]</scope>
    <source>
        <strain evidence="3">CIP 111802</strain>
    </source>
</reference>
<dbReference type="RefSeq" id="WP_218101334.1">
    <property type="nucleotide sequence ID" value="NZ_CAJVCE010000017.1"/>
</dbReference>
<dbReference type="Proteomes" id="UP000730618">
    <property type="component" value="Unassembled WGS sequence"/>
</dbReference>
<dbReference type="GO" id="GO:0043770">
    <property type="term" value="F:demethylmenaquinone methyltransferase activity"/>
    <property type="evidence" value="ECO:0007669"/>
    <property type="project" value="UniProtKB-EC"/>
</dbReference>
<keyword evidence="2" id="KW-0489">Methyltransferase</keyword>
<keyword evidence="3" id="KW-1185">Reference proteome</keyword>
<sequence length="286" mass="30898">MKSDHKEDAPKSWETDEQVSAWNRSKADRDRLLGTATDLMLRKAGVLEGSQSLLLDVAAGTGDQTFMAARMIGSEGKVVATDISGAMLQVLADIAKQEGLSNIETHVMDAQRVDLPSDTFDAAISRHGLMFVPDLKQALDGIRRVLKTGGKFAALVWSSPERNPTLSLPISIIARYAGISLTEGGKNPGLFSLGNPETLEQAFIAAGFQDVSVQEVPHIHRYESVIQFIRGARDDVSAGPLGEMTKSLSEADRKQMHIDIVEALRIFEGPQGFEGPSESLLVVGTK</sequence>
<proteinExistence type="predicted"/>
<name>A0ABN7TU73_9BACL</name>
<dbReference type="CDD" id="cd02440">
    <property type="entry name" value="AdoMet_MTases"/>
    <property type="match status" value="1"/>
</dbReference>